<accession>A0A1R0KQD0</accession>
<evidence type="ECO:0000259" key="2">
    <source>
        <dbReference type="Pfam" id="PF13559"/>
    </source>
</evidence>
<dbReference type="AlphaFoldDB" id="A0A1R0KQD0"/>
<reference evidence="3 4" key="1">
    <citation type="submission" date="2016-01" db="EMBL/GenBank/DDBJ databases">
        <title>Amycolatopsis coloradensis genome sequencing and assembly.</title>
        <authorList>
            <person name="Mayilraj S."/>
        </authorList>
    </citation>
    <scope>NUCLEOTIDE SEQUENCE [LARGE SCALE GENOMIC DNA]</scope>
    <source>
        <strain evidence="3 4">DSM 44225</strain>
    </source>
</reference>
<evidence type="ECO:0000313" key="3">
    <source>
        <dbReference type="EMBL" id="OLZ49349.1"/>
    </source>
</evidence>
<dbReference type="RefSeq" id="WP_076163352.1">
    <property type="nucleotide sequence ID" value="NZ_JBEZVB010000077.1"/>
</dbReference>
<evidence type="ECO:0000313" key="4">
    <source>
        <dbReference type="Proteomes" id="UP000187486"/>
    </source>
</evidence>
<sequence length="213" mass="22915">MVTRFLTEVPVDIDRDTARLRAIEELSDPTYQAARPGWLSEAFTWLVERVLRFLDTVDGAVPGGIFAVVLLVVVLIVLVVVIRLRSGPLATAAKGARAVFAGQRKASGAHRKAAEDAASRGDLDEAVREMFRAVVRSLEERALLDEKSGRTADEAAVEAGRLLPDVADALRAGARLFDDVHYGGIPATVAGYRSLSALDERCRRARPVALAAG</sequence>
<dbReference type="OrthoDB" id="3389322at2"/>
<dbReference type="EMBL" id="MQUQ01000012">
    <property type="protein sequence ID" value="OLZ49349.1"/>
    <property type="molecule type" value="Genomic_DNA"/>
</dbReference>
<name>A0A1R0KQD0_9PSEU</name>
<keyword evidence="1" id="KW-0472">Membrane</keyword>
<gene>
    <name evidence="3" type="ORF">BS329_23365</name>
</gene>
<feature type="domain" description="Protein-glutamine gamma-glutamyltransferase-like C-terminal" evidence="2">
    <location>
        <begin position="131"/>
        <end position="199"/>
    </location>
</feature>
<evidence type="ECO:0000256" key="1">
    <source>
        <dbReference type="SAM" id="Phobius"/>
    </source>
</evidence>
<dbReference type="InterPro" id="IPR025403">
    <property type="entry name" value="TgpA-like_C"/>
</dbReference>
<proteinExistence type="predicted"/>
<feature type="transmembrane region" description="Helical" evidence="1">
    <location>
        <begin position="60"/>
        <end position="82"/>
    </location>
</feature>
<organism evidence="3 4">
    <name type="scientific">Amycolatopsis coloradensis</name>
    <dbReference type="NCBI Taxonomy" id="76021"/>
    <lineage>
        <taxon>Bacteria</taxon>
        <taxon>Bacillati</taxon>
        <taxon>Actinomycetota</taxon>
        <taxon>Actinomycetes</taxon>
        <taxon>Pseudonocardiales</taxon>
        <taxon>Pseudonocardiaceae</taxon>
        <taxon>Amycolatopsis</taxon>
    </lineage>
</organism>
<comment type="caution">
    <text evidence="3">The sequence shown here is derived from an EMBL/GenBank/DDBJ whole genome shotgun (WGS) entry which is preliminary data.</text>
</comment>
<dbReference type="Pfam" id="PF13559">
    <property type="entry name" value="DUF4129"/>
    <property type="match status" value="1"/>
</dbReference>
<keyword evidence="1" id="KW-1133">Transmembrane helix</keyword>
<keyword evidence="1" id="KW-0812">Transmembrane</keyword>
<dbReference type="Proteomes" id="UP000187486">
    <property type="component" value="Unassembled WGS sequence"/>
</dbReference>
<keyword evidence="4" id="KW-1185">Reference proteome</keyword>
<protein>
    <recommendedName>
        <fullName evidence="2">Protein-glutamine gamma-glutamyltransferase-like C-terminal domain-containing protein</fullName>
    </recommendedName>
</protein>
<dbReference type="STRING" id="76021.BS329_23365"/>